<evidence type="ECO:0000313" key="2">
    <source>
        <dbReference type="Proteomes" id="UP001352852"/>
    </source>
</evidence>
<organism evidence="1 2">
    <name type="scientific">Characodon lateralis</name>
    <dbReference type="NCBI Taxonomy" id="208331"/>
    <lineage>
        <taxon>Eukaryota</taxon>
        <taxon>Metazoa</taxon>
        <taxon>Chordata</taxon>
        <taxon>Craniata</taxon>
        <taxon>Vertebrata</taxon>
        <taxon>Euteleostomi</taxon>
        <taxon>Actinopterygii</taxon>
        <taxon>Neopterygii</taxon>
        <taxon>Teleostei</taxon>
        <taxon>Neoteleostei</taxon>
        <taxon>Acanthomorphata</taxon>
        <taxon>Ovalentaria</taxon>
        <taxon>Atherinomorphae</taxon>
        <taxon>Cyprinodontiformes</taxon>
        <taxon>Goodeidae</taxon>
        <taxon>Characodon</taxon>
    </lineage>
</organism>
<protein>
    <submittedName>
        <fullName evidence="1">Uncharacterized protein</fullName>
    </submittedName>
</protein>
<keyword evidence="2" id="KW-1185">Reference proteome</keyword>
<comment type="caution">
    <text evidence="1">The sequence shown here is derived from an EMBL/GenBank/DDBJ whole genome shotgun (WGS) entry which is preliminary data.</text>
</comment>
<reference evidence="1 2" key="1">
    <citation type="submission" date="2021-06" db="EMBL/GenBank/DDBJ databases">
        <authorList>
            <person name="Palmer J.M."/>
        </authorList>
    </citation>
    <scope>NUCLEOTIDE SEQUENCE [LARGE SCALE GENOMIC DNA]</scope>
    <source>
        <strain evidence="1 2">CL_MEX2019</strain>
        <tissue evidence="1">Muscle</tissue>
    </source>
</reference>
<accession>A0ABU7DKX2</accession>
<name>A0ABU7DKX2_9TELE</name>
<dbReference type="EMBL" id="JAHUTJ010028878">
    <property type="protein sequence ID" value="MED6275762.1"/>
    <property type="molecule type" value="Genomic_DNA"/>
</dbReference>
<sequence length="219" mass="24887">MQKKCRLSECIQMGGTKAFLAQSLHHNPYFFLAVILVKVDLDFICPKNILLKLSWLFRCSRAKSNLAFLFFRLMSGLHLAVNPLYSDPLTSICVPPGQYCSLDTVDVQVFLCCFVLRCFLSLSGCTKLDISLMVFLFLISQFIDGLVHLYGELLRPHAVCSQQNPPNASTTPQINSTQPQSPFVLLGFYPFEVEVIHTFKQYLYDSTLSRIKCFGVFLY</sequence>
<evidence type="ECO:0000313" key="1">
    <source>
        <dbReference type="EMBL" id="MED6275762.1"/>
    </source>
</evidence>
<proteinExistence type="predicted"/>
<gene>
    <name evidence="1" type="ORF">CHARACLAT_029763</name>
</gene>
<dbReference type="Proteomes" id="UP001352852">
    <property type="component" value="Unassembled WGS sequence"/>
</dbReference>